<comment type="caution">
    <text evidence="2">The sequence shown here is derived from an EMBL/GenBank/DDBJ whole genome shotgun (WGS) entry which is preliminary data.</text>
</comment>
<gene>
    <name evidence="2" type="ORF">ACFSL4_12520</name>
</gene>
<reference evidence="3" key="1">
    <citation type="journal article" date="2019" name="Int. J. Syst. Evol. Microbiol.">
        <title>The Global Catalogue of Microorganisms (GCM) 10K type strain sequencing project: providing services to taxonomists for standard genome sequencing and annotation.</title>
        <authorList>
            <consortium name="The Broad Institute Genomics Platform"/>
            <consortium name="The Broad Institute Genome Sequencing Center for Infectious Disease"/>
            <person name="Wu L."/>
            <person name="Ma J."/>
        </authorList>
    </citation>
    <scope>NUCLEOTIDE SEQUENCE [LARGE SCALE GENOMIC DNA]</scope>
    <source>
        <strain evidence="3">CGMCC 1.12470</strain>
    </source>
</reference>
<evidence type="ECO:0008006" key="4">
    <source>
        <dbReference type="Google" id="ProtNLM"/>
    </source>
</evidence>
<keyword evidence="1" id="KW-1133">Transmembrane helix</keyword>
<keyword evidence="1" id="KW-0472">Membrane</keyword>
<feature type="transmembrane region" description="Helical" evidence="1">
    <location>
        <begin position="44"/>
        <end position="65"/>
    </location>
</feature>
<sequence>MSTSLVPTVLGPSIAFSVTAVDPLVLSLNLPLISRALAVPPQLIGFLGGTATPVVTSAALAVLTVGGL</sequence>
<keyword evidence="1" id="KW-0812">Transmembrane</keyword>
<keyword evidence="3" id="KW-1185">Reference proteome</keyword>
<dbReference type="Proteomes" id="UP001597261">
    <property type="component" value="Unassembled WGS sequence"/>
</dbReference>
<dbReference type="RefSeq" id="WP_381081657.1">
    <property type="nucleotide sequence ID" value="NZ_JBHUDX010000030.1"/>
</dbReference>
<evidence type="ECO:0000313" key="2">
    <source>
        <dbReference type="EMBL" id="MFD1659011.1"/>
    </source>
</evidence>
<evidence type="ECO:0000313" key="3">
    <source>
        <dbReference type="Proteomes" id="UP001597261"/>
    </source>
</evidence>
<organism evidence="2 3">
    <name type="scientific">Streptomyces caeni</name>
    <dbReference type="NCBI Taxonomy" id="2307231"/>
    <lineage>
        <taxon>Bacteria</taxon>
        <taxon>Bacillati</taxon>
        <taxon>Actinomycetota</taxon>
        <taxon>Actinomycetes</taxon>
        <taxon>Kitasatosporales</taxon>
        <taxon>Streptomycetaceae</taxon>
        <taxon>Streptomyces</taxon>
    </lineage>
</organism>
<name>A0ABW4IPZ7_9ACTN</name>
<protein>
    <recommendedName>
        <fullName evidence="4">MFS transporter</fullName>
    </recommendedName>
</protein>
<accession>A0ABW4IPZ7</accession>
<proteinExistence type="predicted"/>
<dbReference type="EMBL" id="JBHUDX010000030">
    <property type="protein sequence ID" value="MFD1659011.1"/>
    <property type="molecule type" value="Genomic_DNA"/>
</dbReference>
<evidence type="ECO:0000256" key="1">
    <source>
        <dbReference type="SAM" id="Phobius"/>
    </source>
</evidence>